<keyword evidence="2" id="KW-1185">Reference proteome</keyword>
<protein>
    <submittedName>
        <fullName evidence="1">Uncharacterized protein</fullName>
    </submittedName>
</protein>
<proteinExistence type="predicted"/>
<dbReference type="EMBL" id="JAHXZJ010000747">
    <property type="protein sequence ID" value="KAH0558273.1"/>
    <property type="molecule type" value="Genomic_DNA"/>
</dbReference>
<evidence type="ECO:0000313" key="1">
    <source>
        <dbReference type="EMBL" id="KAH0558273.1"/>
    </source>
</evidence>
<evidence type="ECO:0000313" key="2">
    <source>
        <dbReference type="Proteomes" id="UP000826195"/>
    </source>
</evidence>
<sequence length="98" mass="11217">MLKHRFGRKNVAGVMGVIGKGKTVVVLRQLLRLGRVTLTQIKCRIRNTAVTSNFPDTPATEAGAPYRCQRRGRKLRNYHFKFPEKTSDIRHRDCHTGK</sequence>
<dbReference type="AlphaFoldDB" id="A0AAV7IW35"/>
<name>A0AAV7IW35_COTGL</name>
<accession>A0AAV7IW35</accession>
<dbReference type="Proteomes" id="UP000826195">
    <property type="component" value="Unassembled WGS sequence"/>
</dbReference>
<organism evidence="1 2">
    <name type="scientific">Cotesia glomerata</name>
    <name type="common">Lepidopteran parasitic wasp</name>
    <name type="synonym">Apanteles glomeratus</name>
    <dbReference type="NCBI Taxonomy" id="32391"/>
    <lineage>
        <taxon>Eukaryota</taxon>
        <taxon>Metazoa</taxon>
        <taxon>Ecdysozoa</taxon>
        <taxon>Arthropoda</taxon>
        <taxon>Hexapoda</taxon>
        <taxon>Insecta</taxon>
        <taxon>Pterygota</taxon>
        <taxon>Neoptera</taxon>
        <taxon>Endopterygota</taxon>
        <taxon>Hymenoptera</taxon>
        <taxon>Apocrita</taxon>
        <taxon>Ichneumonoidea</taxon>
        <taxon>Braconidae</taxon>
        <taxon>Microgastrinae</taxon>
        <taxon>Cotesia</taxon>
    </lineage>
</organism>
<reference evidence="1 2" key="1">
    <citation type="journal article" date="2021" name="J. Hered.">
        <title>A chromosome-level genome assembly of the parasitoid wasp, Cotesia glomerata (Hymenoptera: Braconidae).</title>
        <authorList>
            <person name="Pinto B.J."/>
            <person name="Weis J.J."/>
            <person name="Gamble T."/>
            <person name="Ode P.J."/>
            <person name="Paul R."/>
            <person name="Zaspel J.M."/>
        </authorList>
    </citation>
    <scope>NUCLEOTIDE SEQUENCE [LARGE SCALE GENOMIC DNA]</scope>
    <source>
        <strain evidence="1">CgM1</strain>
    </source>
</reference>
<gene>
    <name evidence="1" type="ORF">KQX54_015351</name>
</gene>
<comment type="caution">
    <text evidence="1">The sequence shown here is derived from an EMBL/GenBank/DDBJ whole genome shotgun (WGS) entry which is preliminary data.</text>
</comment>